<protein>
    <submittedName>
        <fullName evidence="1">Uncharacterized protein</fullName>
    </submittedName>
</protein>
<accession>A0ABM8M2W7</accession>
<dbReference type="RefSeq" id="WP_175224606.1">
    <property type="nucleotide sequence ID" value="NZ_CADILJ010000080.1"/>
</dbReference>
<dbReference type="Proteomes" id="UP000494161">
    <property type="component" value="Unassembled WGS sequence"/>
</dbReference>
<sequence length="122" mass="11819">MAIPSRVMASGNSAGSTGSICGGVANTLTATGTTNADALGLSAETNVVTTAATGTGVRLMPIEVVSRVTVVNLGANALLVYPGTGVQINALTATTGGFSVPAGKVADFIGVSPTQWVALLGA</sequence>
<comment type="caution">
    <text evidence="1">The sequence shown here is derived from an EMBL/GenBank/DDBJ whole genome shotgun (WGS) entry which is preliminary data.</text>
</comment>
<keyword evidence="2" id="KW-1185">Reference proteome</keyword>
<gene>
    <name evidence="1" type="ORF">LMG7053_05247</name>
</gene>
<name>A0ABM8M2W7_9BURK</name>
<reference evidence="1 2" key="1">
    <citation type="submission" date="2020-04" db="EMBL/GenBank/DDBJ databases">
        <authorList>
            <person name="De Canck E."/>
        </authorList>
    </citation>
    <scope>NUCLEOTIDE SEQUENCE [LARGE SCALE GENOMIC DNA]</scope>
    <source>
        <strain evidence="1 2">LMG 7053</strain>
    </source>
</reference>
<proteinExistence type="predicted"/>
<evidence type="ECO:0000313" key="1">
    <source>
        <dbReference type="EMBL" id="CAB3957299.1"/>
    </source>
</evidence>
<evidence type="ECO:0000313" key="2">
    <source>
        <dbReference type="Proteomes" id="UP000494161"/>
    </source>
</evidence>
<organism evidence="1 2">
    <name type="scientific">Achromobacter ruhlandii</name>
    <dbReference type="NCBI Taxonomy" id="72557"/>
    <lineage>
        <taxon>Bacteria</taxon>
        <taxon>Pseudomonadati</taxon>
        <taxon>Pseudomonadota</taxon>
        <taxon>Betaproteobacteria</taxon>
        <taxon>Burkholderiales</taxon>
        <taxon>Alcaligenaceae</taxon>
        <taxon>Achromobacter</taxon>
    </lineage>
</organism>
<dbReference type="EMBL" id="CADILJ010000080">
    <property type="protein sequence ID" value="CAB3957299.1"/>
    <property type="molecule type" value="Genomic_DNA"/>
</dbReference>